<protein>
    <recommendedName>
        <fullName evidence="4">Lck interacting transmembrane adaptor 1</fullName>
    </recommendedName>
</protein>
<dbReference type="Pfam" id="PF15332">
    <property type="entry name" value="LIME1"/>
    <property type="match status" value="2"/>
</dbReference>
<dbReference type="GO" id="GO:0019815">
    <property type="term" value="C:B cell receptor complex"/>
    <property type="evidence" value="ECO:0007669"/>
    <property type="project" value="Ensembl"/>
</dbReference>
<feature type="signal peptide" evidence="1">
    <location>
        <begin position="1"/>
        <end position="30"/>
    </location>
</feature>
<dbReference type="Ensembl" id="ENSCPOT00000021816.2">
    <property type="protein sequence ID" value="ENSCPOP00000018734.2"/>
    <property type="gene ID" value="ENSCPOG00000019294.2"/>
</dbReference>
<proteinExistence type="predicted"/>
<reference evidence="3" key="1">
    <citation type="journal article" date="2011" name="Nature">
        <title>A high-resolution map of human evolutionary constraint using 29 mammals.</title>
        <authorList>
            <person name="Lindblad-Toh K."/>
            <person name="Garber M."/>
            <person name="Zuk O."/>
            <person name="Lin M.F."/>
            <person name="Parker B.J."/>
            <person name="Washietl S."/>
            <person name="Kheradpour P."/>
            <person name="Ernst J."/>
            <person name="Jordan G."/>
            <person name="Mauceli E."/>
            <person name="Ward L.D."/>
            <person name="Lowe C.B."/>
            <person name="Holloway A.K."/>
            <person name="Clamp M."/>
            <person name="Gnerre S."/>
            <person name="Alfoldi J."/>
            <person name="Beal K."/>
            <person name="Chang J."/>
            <person name="Clawson H."/>
            <person name="Cuff J."/>
            <person name="Di Palma F."/>
            <person name="Fitzgerald S."/>
            <person name="Flicek P."/>
            <person name="Guttman M."/>
            <person name="Hubisz M.J."/>
            <person name="Jaffe D.B."/>
            <person name="Jungreis I."/>
            <person name="Kent W.J."/>
            <person name="Kostka D."/>
            <person name="Lara M."/>
            <person name="Martins A.L."/>
            <person name="Massingham T."/>
            <person name="Moltke I."/>
            <person name="Raney B.J."/>
            <person name="Rasmussen M.D."/>
            <person name="Robinson J."/>
            <person name="Stark A."/>
            <person name="Vilella A.J."/>
            <person name="Wen J."/>
            <person name="Xie X."/>
            <person name="Zody M.C."/>
            <person name="Baldwin J."/>
            <person name="Bloom T."/>
            <person name="Chin C.W."/>
            <person name="Heiman D."/>
            <person name="Nicol R."/>
            <person name="Nusbaum C."/>
            <person name="Young S."/>
            <person name="Wilkinson J."/>
            <person name="Worley K.C."/>
            <person name="Kovar C.L."/>
            <person name="Muzny D.M."/>
            <person name="Gibbs R.A."/>
            <person name="Cree A."/>
            <person name="Dihn H.H."/>
            <person name="Fowler G."/>
            <person name="Jhangiani S."/>
            <person name="Joshi V."/>
            <person name="Lee S."/>
            <person name="Lewis L.R."/>
            <person name="Nazareth L.V."/>
            <person name="Okwuonu G."/>
            <person name="Santibanez J."/>
            <person name="Warren W.C."/>
            <person name="Mardis E.R."/>
            <person name="Weinstock G.M."/>
            <person name="Wilson R.K."/>
            <person name="Delehaunty K."/>
            <person name="Dooling D."/>
            <person name="Fronik C."/>
            <person name="Fulton L."/>
            <person name="Fulton B."/>
            <person name="Graves T."/>
            <person name="Minx P."/>
            <person name="Sodergren E."/>
            <person name="Birney E."/>
            <person name="Margulies E.H."/>
            <person name="Herrero J."/>
            <person name="Green E.D."/>
            <person name="Haussler D."/>
            <person name="Siepel A."/>
            <person name="Goldman N."/>
            <person name="Pollard K.S."/>
            <person name="Pedersen J.S."/>
            <person name="Lander E.S."/>
            <person name="Kellis M."/>
        </authorList>
    </citation>
    <scope>NUCLEOTIDE SEQUENCE [LARGE SCALE GENOMIC DNA]</scope>
    <source>
        <strain evidence="3">2N</strain>
    </source>
</reference>
<dbReference type="OMA" id="GTCGART"/>
<dbReference type="HOGENOM" id="CLU_1392979_0_0_1"/>
<evidence type="ECO:0000313" key="2">
    <source>
        <dbReference type="Ensembl" id="ENSCPOP00000018734.2"/>
    </source>
</evidence>
<evidence type="ECO:0000313" key="3">
    <source>
        <dbReference type="Proteomes" id="UP000005447"/>
    </source>
</evidence>
<dbReference type="GO" id="GO:0043122">
    <property type="term" value="P:regulation of canonical NF-kappaB signal transduction"/>
    <property type="evidence" value="ECO:0007669"/>
    <property type="project" value="Ensembl"/>
</dbReference>
<name>H0W6Y0_CAVPO</name>
<dbReference type="AlphaFoldDB" id="H0W6Y0"/>
<dbReference type="GO" id="GO:0050852">
    <property type="term" value="P:T cell receptor signaling pathway"/>
    <property type="evidence" value="ECO:0007669"/>
    <property type="project" value="InterPro"/>
</dbReference>
<dbReference type="VEuPathDB" id="HostDB:ENSCPOG00000019294"/>
<dbReference type="GeneTree" id="ENSGT00510000050080"/>
<dbReference type="GO" id="GO:0051896">
    <property type="term" value="P:regulation of phosphatidylinositol 3-kinase/protein kinase B signal transduction"/>
    <property type="evidence" value="ECO:0007669"/>
    <property type="project" value="Ensembl"/>
</dbReference>
<organism evidence="2 3">
    <name type="scientific">Cavia porcellus</name>
    <name type="common">Guinea pig</name>
    <dbReference type="NCBI Taxonomy" id="10141"/>
    <lineage>
        <taxon>Eukaryota</taxon>
        <taxon>Metazoa</taxon>
        <taxon>Chordata</taxon>
        <taxon>Craniata</taxon>
        <taxon>Vertebrata</taxon>
        <taxon>Euteleostomi</taxon>
        <taxon>Mammalia</taxon>
        <taxon>Eutheria</taxon>
        <taxon>Euarchontoglires</taxon>
        <taxon>Glires</taxon>
        <taxon>Rodentia</taxon>
        <taxon>Hystricomorpha</taxon>
        <taxon>Caviidae</taxon>
        <taxon>Cavia</taxon>
    </lineage>
</organism>
<dbReference type="GO" id="GO:1901222">
    <property type="term" value="P:regulation of non-canonical NF-kappaB signal transduction"/>
    <property type="evidence" value="ECO:0007669"/>
    <property type="project" value="Ensembl"/>
</dbReference>
<keyword evidence="1" id="KW-0732">Signal</keyword>
<dbReference type="PANTHER" id="PTHR47740:SF1">
    <property type="entry name" value="LCK-INTERACTING TRANSMEMBRANE ADAPTER 1"/>
    <property type="match status" value="1"/>
</dbReference>
<dbReference type="GO" id="GO:0006357">
    <property type="term" value="P:regulation of transcription by RNA polymerase II"/>
    <property type="evidence" value="ECO:0007669"/>
    <property type="project" value="Ensembl"/>
</dbReference>
<evidence type="ECO:0008006" key="4">
    <source>
        <dbReference type="Google" id="ProtNLM"/>
    </source>
</evidence>
<reference evidence="2" key="3">
    <citation type="submission" date="2025-09" db="UniProtKB">
        <authorList>
            <consortium name="Ensembl"/>
        </authorList>
    </citation>
    <scope>IDENTIFICATION</scope>
    <source>
        <strain evidence="2">2N</strain>
    </source>
</reference>
<evidence type="ECO:0000256" key="1">
    <source>
        <dbReference type="SAM" id="SignalP"/>
    </source>
</evidence>
<dbReference type="FunCoup" id="H0W6Y0">
    <property type="interactions" value="22"/>
</dbReference>
<dbReference type="STRING" id="10141.ENSCPOP00000018734"/>
<feature type="chain" id="PRO_5011977245" description="Lck interacting transmembrane adaptor 1" evidence="1">
    <location>
        <begin position="31"/>
        <end position="242"/>
    </location>
</feature>
<dbReference type="InterPro" id="IPR026072">
    <property type="entry name" value="Lime1"/>
</dbReference>
<dbReference type="GO" id="GO:0019901">
    <property type="term" value="F:protein kinase binding"/>
    <property type="evidence" value="ECO:0007669"/>
    <property type="project" value="Ensembl"/>
</dbReference>
<dbReference type="GO" id="GO:0050853">
    <property type="term" value="P:B cell receptor signaling pathway"/>
    <property type="evidence" value="ECO:0007669"/>
    <property type="project" value="Ensembl"/>
</dbReference>
<sequence>MGPSVSVSLPALWVLGCFSLLLWLWALCTACHRYVHVGPTSLPCSQSPLRQTHLCSLSKSDPGLHELHCGTHGSKAPRPASMDLLHPHWLEQLPEALCATALTLSIGPKATCSNVGLPAISRASLAASPVVGTRLTTSRHRPGPVLAEYASIQKLKGTDLGPQELQQRKAKMMPDAQVDILYSRVCKPKIKHLGPTTDHQDHKGTGAILDLENDLAYEPLPLRGLVMDSNPLENVYESIRDV</sequence>
<dbReference type="GO" id="GO:0051279">
    <property type="term" value="P:regulation of release of sequestered calcium ion into cytosol"/>
    <property type="evidence" value="ECO:0007669"/>
    <property type="project" value="Ensembl"/>
</dbReference>
<dbReference type="PANTHER" id="PTHR47740">
    <property type="entry name" value="LCK-INTERACTING TRANSMEMBRANE ADAPTER 1, LIME1"/>
    <property type="match status" value="1"/>
</dbReference>
<dbReference type="Proteomes" id="UP000005447">
    <property type="component" value="Unassembled WGS sequence"/>
</dbReference>
<accession>H0W6Y0</accession>
<keyword evidence="3" id="KW-1185">Reference proteome</keyword>
<dbReference type="InParanoid" id="H0W6Y0"/>
<dbReference type="Bgee" id="ENSCPOG00000019294">
    <property type="expression patterns" value="Expressed in pituitary gland and 13 other cell types or tissues"/>
</dbReference>
<dbReference type="EMBL" id="AAKN02052567">
    <property type="status" value="NOT_ANNOTATED_CDS"/>
    <property type="molecule type" value="Genomic_DNA"/>
</dbReference>
<reference evidence="2" key="2">
    <citation type="submission" date="2025-08" db="UniProtKB">
        <authorList>
            <consortium name="Ensembl"/>
        </authorList>
    </citation>
    <scope>IDENTIFICATION</scope>
    <source>
        <strain evidence="2">2N</strain>
    </source>
</reference>